<dbReference type="Proteomes" id="UP000076482">
    <property type="component" value="Unassembled WGS sequence"/>
</dbReference>
<reference evidence="2 3" key="1">
    <citation type="submission" date="2015-09" db="EMBL/GenBank/DDBJ databases">
        <title>Bacillus cereus food isolates.</title>
        <authorList>
            <person name="Boekhorst J."/>
        </authorList>
    </citation>
    <scope>NUCLEOTIDE SEQUENCE [LARGE SCALE GENOMIC DNA]</scope>
    <source>
        <strain evidence="2 3">B4088</strain>
    </source>
</reference>
<dbReference type="PATRIC" id="fig|1396.535.peg.6045"/>
<dbReference type="AlphaFoldDB" id="A0A161TPJ7"/>
<gene>
    <name evidence="2" type="ORF">B4088_5473</name>
</gene>
<dbReference type="RefSeq" id="WP_063262990.1">
    <property type="nucleotide sequence ID" value="NZ_LJKE01000104.1"/>
</dbReference>
<name>A0A161TPJ7_BACCE</name>
<proteinExistence type="predicted"/>
<evidence type="ECO:0000256" key="1">
    <source>
        <dbReference type="SAM" id="SignalP"/>
    </source>
</evidence>
<keyword evidence="1" id="KW-0732">Signal</keyword>
<evidence type="ECO:0000313" key="3">
    <source>
        <dbReference type="Proteomes" id="UP000076482"/>
    </source>
</evidence>
<dbReference type="EMBL" id="LJKE01000104">
    <property type="protein sequence ID" value="KZD55728.1"/>
    <property type="molecule type" value="Genomic_DNA"/>
</dbReference>
<accession>A0A161TPJ7</accession>
<evidence type="ECO:0000313" key="2">
    <source>
        <dbReference type="EMBL" id="KZD55728.1"/>
    </source>
</evidence>
<sequence>MNKKFFVGLSLAAMMTAFVPAMGGNTAHAEGEKLWDPIPKELPDLGGSFLGYDFVYESKGEYTIENKLVLSENNMLYDLDGRPTGAWISPQTVTVPWAGPQRDYPDHLLNMWYTINTWMGDKKVYRYNVDERDDRYYEYEIYRPKTLKGSEIFKKITSTNIVPLYNAPQESGEVVGSIAPQELTVTSVALADREWNGLRPVPRQERYFKGFIGVDTWVGEKWISVDDLKGETIEKYVYLADATDAIKLLDYPGHYTNSATAGNPKIAPQKVYAIQKVGEYTQIRTWLGDKWVKSNAYITDESLTDGVIALKEDYVVKKYETNYYNSPNTADVADVRGIKYYPPAIKTSIVYKKNNGEVWYLSKFGKWLKDSDIEVGQKVNRLYALKTTGQLYKKEFERTMYKVDPQNVSAKYVVGGWYLIDTWLGEMWVQM</sequence>
<feature type="chain" id="PRO_5039538209" evidence="1">
    <location>
        <begin position="24"/>
        <end position="431"/>
    </location>
</feature>
<organism evidence="2 3">
    <name type="scientific">Bacillus cereus</name>
    <dbReference type="NCBI Taxonomy" id="1396"/>
    <lineage>
        <taxon>Bacteria</taxon>
        <taxon>Bacillati</taxon>
        <taxon>Bacillota</taxon>
        <taxon>Bacilli</taxon>
        <taxon>Bacillales</taxon>
        <taxon>Bacillaceae</taxon>
        <taxon>Bacillus</taxon>
        <taxon>Bacillus cereus group</taxon>
    </lineage>
</organism>
<feature type="signal peptide" evidence="1">
    <location>
        <begin position="1"/>
        <end position="23"/>
    </location>
</feature>
<protein>
    <submittedName>
        <fullName evidence="2">Uncharacterized protein</fullName>
    </submittedName>
</protein>
<comment type="caution">
    <text evidence="2">The sequence shown here is derived from an EMBL/GenBank/DDBJ whole genome shotgun (WGS) entry which is preliminary data.</text>
</comment>